<sequence length="191" mass="22519">MKTKDSEEIEYLIQAFRQGDPQARDALFAKITPLLRGMVRKRFAGFQRETMALQTTLIINDMLLAIEQKKHLPWKDWVSLQRFIGKVLNDYQIDKRRRKAAKRRGGHIPIIGLDRPEEVREEMDSEKKMMLDLALKKLNKYHPRAARVLDLKAGHGLNSQKIAARLHITEYEVRKLLDFCRKWLNDEISRQ</sequence>
<dbReference type="InterPro" id="IPR013324">
    <property type="entry name" value="RNA_pol_sigma_r3/r4-like"/>
</dbReference>
<dbReference type="InterPro" id="IPR014284">
    <property type="entry name" value="RNA_pol_sigma-70_dom"/>
</dbReference>
<gene>
    <name evidence="2" type="ORF">J3U88_04170</name>
</gene>
<protein>
    <submittedName>
        <fullName evidence="2">Sigma-70 family RNA polymerase sigma factor</fullName>
    </submittedName>
</protein>
<dbReference type="GO" id="GO:0003700">
    <property type="term" value="F:DNA-binding transcription factor activity"/>
    <property type="evidence" value="ECO:0007669"/>
    <property type="project" value="InterPro"/>
</dbReference>
<dbReference type="SUPFAM" id="SSF88659">
    <property type="entry name" value="Sigma3 and sigma4 domains of RNA polymerase sigma factors"/>
    <property type="match status" value="1"/>
</dbReference>
<reference evidence="2" key="1">
    <citation type="submission" date="2021-03" db="EMBL/GenBank/DDBJ databases">
        <authorList>
            <person name="Wang G."/>
        </authorList>
    </citation>
    <scope>NUCLEOTIDE SEQUENCE</scope>
    <source>
        <strain evidence="2">KCTC 12899</strain>
    </source>
</reference>
<comment type="caution">
    <text evidence="2">The sequence shown here is derived from an EMBL/GenBank/DDBJ whole genome shotgun (WGS) entry which is preliminary data.</text>
</comment>
<organism evidence="2 3">
    <name type="scientific">Acanthopleuribacter pedis</name>
    <dbReference type="NCBI Taxonomy" id="442870"/>
    <lineage>
        <taxon>Bacteria</taxon>
        <taxon>Pseudomonadati</taxon>
        <taxon>Acidobacteriota</taxon>
        <taxon>Holophagae</taxon>
        <taxon>Acanthopleuribacterales</taxon>
        <taxon>Acanthopleuribacteraceae</taxon>
        <taxon>Acanthopleuribacter</taxon>
    </lineage>
</organism>
<dbReference type="Pfam" id="PF07638">
    <property type="entry name" value="Sigma70_ECF"/>
    <property type="match status" value="1"/>
</dbReference>
<dbReference type="GO" id="GO:0006352">
    <property type="term" value="P:DNA-templated transcription initiation"/>
    <property type="evidence" value="ECO:0007669"/>
    <property type="project" value="InterPro"/>
</dbReference>
<dbReference type="InterPro" id="IPR036388">
    <property type="entry name" value="WH-like_DNA-bd_sf"/>
</dbReference>
<dbReference type="RefSeq" id="WP_207857010.1">
    <property type="nucleotide sequence ID" value="NZ_JAFREP010000003.1"/>
</dbReference>
<name>A0A8J7U3U8_9BACT</name>
<evidence type="ECO:0000313" key="2">
    <source>
        <dbReference type="EMBL" id="MBO1317646.1"/>
    </source>
</evidence>
<dbReference type="Proteomes" id="UP000664417">
    <property type="component" value="Unassembled WGS sequence"/>
</dbReference>
<dbReference type="NCBIfam" id="TIGR02937">
    <property type="entry name" value="sigma70-ECF"/>
    <property type="match status" value="1"/>
</dbReference>
<evidence type="ECO:0000313" key="3">
    <source>
        <dbReference type="Proteomes" id="UP000664417"/>
    </source>
</evidence>
<feature type="domain" description="RNA polymerase sigma-70 ECF-like HTH" evidence="1">
    <location>
        <begin position="7"/>
        <end position="189"/>
    </location>
</feature>
<keyword evidence="3" id="KW-1185">Reference proteome</keyword>
<dbReference type="Gene3D" id="1.10.10.10">
    <property type="entry name" value="Winged helix-like DNA-binding domain superfamily/Winged helix DNA-binding domain"/>
    <property type="match status" value="1"/>
</dbReference>
<dbReference type="AlphaFoldDB" id="A0A8J7U3U8"/>
<accession>A0A8J7U3U8</accession>
<dbReference type="EMBL" id="JAFREP010000003">
    <property type="protein sequence ID" value="MBO1317646.1"/>
    <property type="molecule type" value="Genomic_DNA"/>
</dbReference>
<proteinExistence type="predicted"/>
<dbReference type="InterPro" id="IPR053812">
    <property type="entry name" value="HTH_Sigma70_ECF-like"/>
</dbReference>
<evidence type="ECO:0000259" key="1">
    <source>
        <dbReference type="Pfam" id="PF07638"/>
    </source>
</evidence>